<keyword evidence="5" id="KW-1185">Reference proteome</keyword>
<evidence type="ECO:0000313" key="3">
    <source>
        <dbReference type="EMBL" id="KAJ6805599.1"/>
    </source>
</evidence>
<dbReference type="Pfam" id="PF09734">
    <property type="entry name" value="Tau95"/>
    <property type="match status" value="1"/>
</dbReference>
<dbReference type="EMBL" id="JANAVB010035417">
    <property type="protein sequence ID" value="KAJ6805599.1"/>
    <property type="molecule type" value="Genomic_DNA"/>
</dbReference>
<reference evidence="3" key="2">
    <citation type="submission" date="2023-04" db="EMBL/GenBank/DDBJ databases">
        <authorList>
            <person name="Bruccoleri R.E."/>
            <person name="Oakeley E.J."/>
            <person name="Faust A.-M."/>
            <person name="Dessus-Babus S."/>
            <person name="Altorfer M."/>
            <person name="Burckhardt D."/>
            <person name="Oertli M."/>
            <person name="Naumann U."/>
            <person name="Petersen F."/>
            <person name="Wong J."/>
        </authorList>
    </citation>
    <scope>NUCLEOTIDE SEQUENCE</scope>
    <source>
        <strain evidence="3">GSM-AAB239-AS_SAM_17_03QT</strain>
        <tissue evidence="3">Leaf</tissue>
    </source>
</reference>
<sequence>MQLIVSELFEERPIWPRWSLYERLIDDGLEVTENQLKRLLFRTGYYFSHGPYGKFWIRKGYDPRKDPESRIYQKVDFRVPPKLRYLTDVNTKKGSKQTWKDVCQFQVMPMKNFVLQFFELVDDSIQQEIRKPTDQTKCTFPTGWFSVTRLKTLGLLVKMKFLSLFPKGSADDLLRTTSERIKRFKQQEVLHISERLKKSMEQEVVHTCSQPGKEHQIMNRESNAPEDELEGQGDKCEIENDDDDEEEEMDFDGYASSPVAGEDDNLSPRTCSYQIDESIPNDYLQEILRGFPVGNDGRDPKRMGAEDADLSDDAFQIYEQDSDGNYDD</sequence>
<evidence type="ECO:0000259" key="2">
    <source>
        <dbReference type="Pfam" id="PF09734"/>
    </source>
</evidence>
<feature type="compositionally biased region" description="Basic and acidic residues" evidence="1">
    <location>
        <begin position="296"/>
        <end position="305"/>
    </location>
</feature>
<dbReference type="Proteomes" id="UP001140949">
    <property type="component" value="Unassembled WGS sequence"/>
</dbReference>
<evidence type="ECO:0000256" key="1">
    <source>
        <dbReference type="SAM" id="MobiDB-lite"/>
    </source>
</evidence>
<dbReference type="EMBL" id="JANAVB010028198">
    <property type="protein sequence ID" value="KAJ6816432.1"/>
    <property type="molecule type" value="Genomic_DNA"/>
</dbReference>
<accession>A0AAX6EP36</accession>
<feature type="region of interest" description="Disordered" evidence="1">
    <location>
        <begin position="290"/>
        <end position="328"/>
    </location>
</feature>
<dbReference type="PANTHER" id="PTHR13230">
    <property type="entry name" value="GENERAL TRANSCRIPTION FACTOR IIIC, POLYPEPTIDE 5"/>
    <property type="match status" value="1"/>
</dbReference>
<comment type="caution">
    <text evidence="3">The sequence shown here is derived from an EMBL/GenBank/DDBJ whole genome shotgun (WGS) entry which is preliminary data.</text>
</comment>
<feature type="region of interest" description="Disordered" evidence="1">
    <location>
        <begin position="208"/>
        <end position="272"/>
    </location>
</feature>
<dbReference type="GO" id="GO:0001003">
    <property type="term" value="F:RNA polymerase III type 2 promoter sequence-specific DNA binding"/>
    <property type="evidence" value="ECO:0007669"/>
    <property type="project" value="TreeGrafter"/>
</dbReference>
<dbReference type="InterPro" id="IPR019136">
    <property type="entry name" value="TF_IIIC_su-5_HTH"/>
</dbReference>
<feature type="compositionally biased region" description="Acidic residues" evidence="1">
    <location>
        <begin position="239"/>
        <end position="251"/>
    </location>
</feature>
<dbReference type="GO" id="GO:0006384">
    <property type="term" value="P:transcription initiation at RNA polymerase III promoter"/>
    <property type="evidence" value="ECO:0007669"/>
    <property type="project" value="InterPro"/>
</dbReference>
<organism evidence="3 5">
    <name type="scientific">Iris pallida</name>
    <name type="common">Sweet iris</name>
    <dbReference type="NCBI Taxonomy" id="29817"/>
    <lineage>
        <taxon>Eukaryota</taxon>
        <taxon>Viridiplantae</taxon>
        <taxon>Streptophyta</taxon>
        <taxon>Embryophyta</taxon>
        <taxon>Tracheophyta</taxon>
        <taxon>Spermatophyta</taxon>
        <taxon>Magnoliopsida</taxon>
        <taxon>Liliopsida</taxon>
        <taxon>Asparagales</taxon>
        <taxon>Iridaceae</taxon>
        <taxon>Iridoideae</taxon>
        <taxon>Irideae</taxon>
        <taxon>Iris</taxon>
    </lineage>
</organism>
<feature type="domain" description="Transcription factor IIIC subunit 5 HTH" evidence="2">
    <location>
        <begin position="5"/>
        <end position="78"/>
    </location>
</feature>
<dbReference type="AlphaFoldDB" id="A0AAX6EP36"/>
<dbReference type="PANTHER" id="PTHR13230:SF5">
    <property type="entry name" value="GENERAL TRANSCRIPTION FACTOR 3C POLYPEPTIDE 5"/>
    <property type="match status" value="1"/>
</dbReference>
<name>A0AAX6EP36_IRIPA</name>
<evidence type="ECO:0000313" key="5">
    <source>
        <dbReference type="Proteomes" id="UP001140949"/>
    </source>
</evidence>
<reference evidence="3" key="1">
    <citation type="journal article" date="2023" name="GigaByte">
        <title>Genome assembly of the bearded iris, Iris pallida Lam.</title>
        <authorList>
            <person name="Bruccoleri R.E."/>
            <person name="Oakeley E.J."/>
            <person name="Faust A.M.E."/>
            <person name="Altorfer M."/>
            <person name="Dessus-Babus S."/>
            <person name="Burckhardt D."/>
            <person name="Oertli M."/>
            <person name="Naumann U."/>
            <person name="Petersen F."/>
            <person name="Wong J."/>
        </authorList>
    </citation>
    <scope>NUCLEOTIDE SEQUENCE</scope>
    <source>
        <strain evidence="3">GSM-AAB239-AS_SAM_17_03QT</strain>
    </source>
</reference>
<dbReference type="InterPro" id="IPR040454">
    <property type="entry name" value="TF_IIIC_Tfc1/Sfc1"/>
</dbReference>
<dbReference type="GO" id="GO:0001002">
    <property type="term" value="F:RNA polymerase III type 1 promoter sequence-specific DNA binding"/>
    <property type="evidence" value="ECO:0007669"/>
    <property type="project" value="TreeGrafter"/>
</dbReference>
<evidence type="ECO:0000313" key="4">
    <source>
        <dbReference type="EMBL" id="KAJ6816432.1"/>
    </source>
</evidence>
<gene>
    <name evidence="3" type="ORF">M6B38_179945</name>
    <name evidence="4" type="ORF">M6B38_416730</name>
</gene>
<protein>
    <submittedName>
        <fullName evidence="3">General transcription factor 3C polypeptide 5-like isoform X1</fullName>
    </submittedName>
</protein>
<dbReference type="GO" id="GO:0000127">
    <property type="term" value="C:transcription factor TFIIIC complex"/>
    <property type="evidence" value="ECO:0007669"/>
    <property type="project" value="InterPro"/>
</dbReference>
<proteinExistence type="predicted"/>